<feature type="transmembrane region" description="Helical" evidence="8">
    <location>
        <begin position="553"/>
        <end position="575"/>
    </location>
</feature>
<feature type="domain" description="Anoctamin transmembrane" evidence="10">
    <location>
        <begin position="296"/>
        <end position="891"/>
    </location>
</feature>
<dbReference type="InterPro" id="IPR007632">
    <property type="entry name" value="Anoctamin"/>
</dbReference>
<proteinExistence type="inferred from homology"/>
<evidence type="ECO:0000256" key="6">
    <source>
        <dbReference type="ARBA" id="ARBA00023136"/>
    </source>
</evidence>
<name>A0A914E6R6_9BILA</name>
<dbReference type="PANTHER" id="PTHR12308">
    <property type="entry name" value="ANOCTAMIN"/>
    <property type="match status" value="1"/>
</dbReference>
<comment type="subcellular location">
    <subcellularLocation>
        <location evidence="1">Cell membrane</location>
        <topology evidence="1">Multi-pass membrane protein</topology>
    </subcellularLocation>
    <subcellularLocation>
        <location evidence="8">Membrane</location>
        <topology evidence="8">Multi-pass membrane protein</topology>
    </subcellularLocation>
</comment>
<dbReference type="AlphaFoldDB" id="A0A914E6R6"/>
<evidence type="ECO:0000256" key="1">
    <source>
        <dbReference type="ARBA" id="ARBA00004651"/>
    </source>
</evidence>
<keyword evidence="4 8" id="KW-0812">Transmembrane</keyword>
<evidence type="ECO:0000256" key="9">
    <source>
        <dbReference type="SAM" id="MobiDB-lite"/>
    </source>
</evidence>
<evidence type="ECO:0000256" key="8">
    <source>
        <dbReference type="RuleBase" id="RU280814"/>
    </source>
</evidence>
<dbReference type="Proteomes" id="UP000887540">
    <property type="component" value="Unplaced"/>
</dbReference>
<sequence>MADNKHVLHKFIYVTLKRTIDKPPSTQTKLFRPKTGGKDEAKVSRFFQDGLRLVDYVLAYEDIDDDDEDSLAEVEFSQMMAQAGPKTTAEKRAQNRLFFESHLEAAGLELEYHTATQSNSKFVLIHAPFDILAKQAELMKIKMPIYQNDIVKKVTLNDEWMPTFLKKFQFLKINKKLQGRIKLKDYFTQPFVASRLECYVHHEDKENFFPRTERSRMVYDILLRTSFGNSSTNGNYAVGIERLVSNGSYKAAYPLHEQMSPNDSEINLETCSDRQFLHECWANFYMFYKYQPVNLIQKYFGTKIGFYFVWLGFYTYFLIPVAFLGVCCMLYGIITMGNDAPSNDVCNDGENGDSIIMCKYGKDQEFRHLNDSCTYSKLTYVFDNHATIAFACLMSIWATIFLDCWKRYQAIIAYKWNVHDLVNEEETMRPEFQYRVRKRRMNPVTQEYEPYLPLHERWLRLACSGITVIFFVCLIFALMAGIMFYRSVVYGVLSTLPNGIDFIQNNAHIFTSITASTINLMFITIMNQFYTWLAVKLTSWECPRTQSEFDNSFAVKVFLFQFFNFYSSLFYIAFIKGRFIGLPSQIGLFSEQCDQSGCMVELVIQLFIVMFGKQYLKSFLELALSVSAKWFRGLRIQISETKKQAQKRHRLERRKTIQKQISQRPEIVPLYERDYALNGVNDQSLFNEYLEMVIQYGFVTLFVAAFPLAPVFALINNVFEIRSDAYKYIVTTRRPNPAQDKDIGIWFPILDIIGHLAVIVNALLIAFTSDFIPKMYYRAKSDEFIGLSGYLDFSLSYFNASEIDSRTNYTLCRYRDFRAPPCYMNSENHTYFTKDECRFADYEHTYDFWAIMAYRLIFVLIFEHVILGIKSIFTYVIPDVPTKIVIQLQREKHLARQAILHRQENEKNRMKNATTSMSSLREEPEKSLEQEFEPKAEGDAKEDMTYEDLETERCKTSSSLRNVTSPEKIENANSKTKSLTFHPKILGKIDEEENEKKDFIE</sequence>
<keyword evidence="3" id="KW-1003">Cell membrane</keyword>
<dbReference type="PANTHER" id="PTHR12308:SF84">
    <property type="entry name" value="ANOCTAMIN"/>
    <property type="match status" value="1"/>
</dbReference>
<feature type="transmembrane region" description="Helical" evidence="8">
    <location>
        <begin position="386"/>
        <end position="405"/>
    </location>
</feature>
<keyword evidence="12" id="KW-1185">Reference proteome</keyword>
<evidence type="ECO:0000259" key="11">
    <source>
        <dbReference type="Pfam" id="PF16178"/>
    </source>
</evidence>
<comment type="caution">
    <text evidence="8">Lacks conserved residue(s) required for the propagation of feature annotation.</text>
</comment>
<feature type="transmembrane region" description="Helical" evidence="8">
    <location>
        <begin position="743"/>
        <end position="767"/>
    </location>
</feature>
<evidence type="ECO:0000256" key="4">
    <source>
        <dbReference type="ARBA" id="ARBA00022692"/>
    </source>
</evidence>
<dbReference type="InterPro" id="IPR049452">
    <property type="entry name" value="Anoctamin_TM"/>
</dbReference>
<evidence type="ECO:0000259" key="10">
    <source>
        <dbReference type="Pfam" id="PF04547"/>
    </source>
</evidence>
<dbReference type="GO" id="GO:0005886">
    <property type="term" value="C:plasma membrane"/>
    <property type="evidence" value="ECO:0007669"/>
    <property type="project" value="UniProtKB-SubCell"/>
</dbReference>
<evidence type="ECO:0000256" key="5">
    <source>
        <dbReference type="ARBA" id="ARBA00022989"/>
    </source>
</evidence>
<dbReference type="WBParaSite" id="ACRNAN_scaffold6134.g11443.t1">
    <property type="protein sequence ID" value="ACRNAN_scaffold6134.g11443.t1"/>
    <property type="gene ID" value="ACRNAN_scaffold6134.g11443"/>
</dbReference>
<dbReference type="GO" id="GO:0005254">
    <property type="term" value="F:chloride channel activity"/>
    <property type="evidence" value="ECO:0007669"/>
    <property type="project" value="TreeGrafter"/>
</dbReference>
<dbReference type="Pfam" id="PF16178">
    <property type="entry name" value="Anoct_dimer"/>
    <property type="match status" value="1"/>
</dbReference>
<comment type="similarity">
    <text evidence="2 8">Belongs to the anoctamin family.</text>
</comment>
<reference evidence="13" key="1">
    <citation type="submission" date="2022-11" db="UniProtKB">
        <authorList>
            <consortium name="WormBaseParasite"/>
        </authorList>
    </citation>
    <scope>IDENTIFICATION</scope>
</reference>
<evidence type="ECO:0000256" key="7">
    <source>
        <dbReference type="ARBA" id="ARBA00023180"/>
    </source>
</evidence>
<dbReference type="Pfam" id="PF04547">
    <property type="entry name" value="Anoctamin"/>
    <property type="match status" value="1"/>
</dbReference>
<feature type="transmembrane region" description="Helical" evidence="8">
    <location>
        <begin position="693"/>
        <end position="715"/>
    </location>
</feature>
<feature type="transmembrane region" description="Helical" evidence="8">
    <location>
        <begin position="307"/>
        <end position="334"/>
    </location>
</feature>
<evidence type="ECO:0000313" key="12">
    <source>
        <dbReference type="Proteomes" id="UP000887540"/>
    </source>
</evidence>
<protein>
    <recommendedName>
        <fullName evidence="8">Anoctamin</fullName>
    </recommendedName>
</protein>
<accession>A0A914E6R6</accession>
<evidence type="ECO:0000313" key="13">
    <source>
        <dbReference type="WBParaSite" id="ACRNAN_scaffold6134.g11443.t1"/>
    </source>
</evidence>
<keyword evidence="7" id="KW-0325">Glycoprotein</keyword>
<feature type="compositionally biased region" description="Polar residues" evidence="9">
    <location>
        <begin position="956"/>
        <end position="976"/>
    </location>
</feature>
<dbReference type="GO" id="GO:0046983">
    <property type="term" value="F:protein dimerization activity"/>
    <property type="evidence" value="ECO:0007669"/>
    <property type="project" value="InterPro"/>
</dbReference>
<feature type="compositionally biased region" description="Basic and acidic residues" evidence="9">
    <location>
        <begin position="920"/>
        <end position="944"/>
    </location>
</feature>
<organism evidence="12 13">
    <name type="scientific">Acrobeloides nanus</name>
    <dbReference type="NCBI Taxonomy" id="290746"/>
    <lineage>
        <taxon>Eukaryota</taxon>
        <taxon>Metazoa</taxon>
        <taxon>Ecdysozoa</taxon>
        <taxon>Nematoda</taxon>
        <taxon>Chromadorea</taxon>
        <taxon>Rhabditida</taxon>
        <taxon>Tylenchina</taxon>
        <taxon>Cephalobomorpha</taxon>
        <taxon>Cephaloboidea</taxon>
        <taxon>Cephalobidae</taxon>
        <taxon>Acrobeloides</taxon>
    </lineage>
</organism>
<feature type="region of interest" description="Disordered" evidence="9">
    <location>
        <begin position="901"/>
        <end position="976"/>
    </location>
</feature>
<feature type="domain" description="Anoctamin dimerisation" evidence="11">
    <location>
        <begin position="46"/>
        <end position="293"/>
    </location>
</feature>
<evidence type="ECO:0000256" key="3">
    <source>
        <dbReference type="ARBA" id="ARBA00022475"/>
    </source>
</evidence>
<keyword evidence="6 8" id="KW-0472">Membrane</keyword>
<feature type="transmembrane region" description="Helical" evidence="8">
    <location>
        <begin position="848"/>
        <end position="869"/>
    </location>
</feature>
<dbReference type="InterPro" id="IPR032394">
    <property type="entry name" value="Anoct_dimer"/>
</dbReference>
<feature type="transmembrane region" description="Helical" evidence="8">
    <location>
        <begin position="461"/>
        <end position="485"/>
    </location>
</feature>
<keyword evidence="5 8" id="KW-1133">Transmembrane helix</keyword>
<evidence type="ECO:0000256" key="2">
    <source>
        <dbReference type="ARBA" id="ARBA00009671"/>
    </source>
</evidence>